<name>A0ABY7PMA7_9BACT</name>
<evidence type="ECO:0000313" key="2">
    <source>
        <dbReference type="EMBL" id="WBO84378.1"/>
    </source>
</evidence>
<feature type="domain" description="Secretion system C-terminal sorting" evidence="1">
    <location>
        <begin position="728"/>
        <end position="797"/>
    </location>
</feature>
<keyword evidence="3" id="KW-1185">Reference proteome</keyword>
<proteinExistence type="predicted"/>
<dbReference type="InterPro" id="IPR026444">
    <property type="entry name" value="Secre_tail"/>
</dbReference>
<dbReference type="Proteomes" id="UP001211872">
    <property type="component" value="Chromosome"/>
</dbReference>
<dbReference type="Pfam" id="PF17164">
    <property type="entry name" value="DUF5122"/>
    <property type="match status" value="9"/>
</dbReference>
<dbReference type="InterPro" id="IPR013431">
    <property type="entry name" value="Delta_60_rpt"/>
</dbReference>
<sequence>MAQTLDPSFALNDVWLAGFVKDIAVQPDGKRIILGGFNRAEGQTASNLVRYNADGTLDQAFLLNVRSYVWVPERLIILRSGKLLVQVSGTAELIPGASRRYLVRLNADGTLDTSFNIGSGPNTTLPIPGRNGVLLEQPDGRVLVGGVFTSFNGQPANQLVRLLESGATDTNFSPPLLSTSGRINHLILQPDGSIVVGGFFVVAGRNLVNLIRLLPNGTLDTGFQYVSPPGFIHAVVQQLDGKLLISHGYYVARYSANGAYDNSFLNPTLTLGGIVSLLLPHADGSVYVGVPANNGTGQPVTGLARLNSTGTLDPSFSLPPALASRSWTASVLVQLADGKLLVTSPNILYPSGNLLKASRLMVLEASGALSTVFTPEILTPGIVRSLALQPTGEVLLGGTFTKVGERAAGNVARLRPDGQLDTAFVRQSALDGTVHKIMRQSAGGIVVGGNFGRVGQTNTRSTIRLTTAGQLDQSFAYQPWNYASFGADLTLNDQIVVYGYRNGNNNLATLYRLQADGTLDNTFSVVTTSSINEVDQFKVLSDGRIMASMVDAAGNAELVRLLSSGTRDASFIPVAVGASGSETIAALGADAQNRTIAATYNNSTQQYRIVRYSLAGNAADTGFVSPLGPDDYVYTFVPQPNDRMLLVGDFRTGNVSTAVRRLLPAGQADTSFNGDFLSGVGYTGIIQSDGKLLIGGTRLGGSAGVVRLTAPNVLHITSKHAATRVDAWPVPAHHELHVSLDVAAHPQSIRLIDSMGRIVYKQPAHQAQLTLDIRHLPVGIYLLRVDYAAGPVTRRVVLE</sequence>
<gene>
    <name evidence="2" type="ORF">O9Z63_18670</name>
</gene>
<dbReference type="SUPFAM" id="SSF101908">
    <property type="entry name" value="Putative isomerase YbhE"/>
    <property type="match status" value="1"/>
</dbReference>
<protein>
    <submittedName>
        <fullName evidence="2">T9SS type A sorting domain-containing protein</fullName>
    </submittedName>
</protein>
<dbReference type="RefSeq" id="WP_270126900.1">
    <property type="nucleotide sequence ID" value="NZ_CP115396.1"/>
</dbReference>
<evidence type="ECO:0000313" key="3">
    <source>
        <dbReference type="Proteomes" id="UP001211872"/>
    </source>
</evidence>
<dbReference type="SUPFAM" id="SSF63829">
    <property type="entry name" value="Calcium-dependent phosphotriesterase"/>
    <property type="match status" value="1"/>
</dbReference>
<dbReference type="NCBIfam" id="TIGR04183">
    <property type="entry name" value="Por_Secre_tail"/>
    <property type="match status" value="1"/>
</dbReference>
<dbReference type="Pfam" id="PF18962">
    <property type="entry name" value="Por_Secre_tail"/>
    <property type="match status" value="1"/>
</dbReference>
<dbReference type="EMBL" id="CP115396">
    <property type="protein sequence ID" value="WBO84378.1"/>
    <property type="molecule type" value="Genomic_DNA"/>
</dbReference>
<organism evidence="2 3">
    <name type="scientific">Hymenobacter yonginensis</name>
    <dbReference type="NCBI Taxonomy" id="748197"/>
    <lineage>
        <taxon>Bacteria</taxon>
        <taxon>Pseudomonadati</taxon>
        <taxon>Bacteroidota</taxon>
        <taxon>Cytophagia</taxon>
        <taxon>Cytophagales</taxon>
        <taxon>Hymenobacteraceae</taxon>
        <taxon>Hymenobacter</taxon>
    </lineage>
</organism>
<dbReference type="NCBIfam" id="TIGR02608">
    <property type="entry name" value="delta_60_rpt"/>
    <property type="match status" value="8"/>
</dbReference>
<accession>A0ABY7PMA7</accession>
<dbReference type="Gene3D" id="2.80.10.50">
    <property type="match status" value="6"/>
</dbReference>
<reference evidence="2 3" key="1">
    <citation type="journal article" date="2011" name="Int. J. Syst. Evol. Microbiol.">
        <title>Hymenobacter yonginensis sp. nov., isolated from a mesotrophic artificial lake.</title>
        <authorList>
            <person name="Joung Y."/>
            <person name="Cho S.H."/>
            <person name="Kim H."/>
            <person name="Kim S.B."/>
            <person name="Joh K."/>
        </authorList>
    </citation>
    <scope>NUCLEOTIDE SEQUENCE [LARGE SCALE GENOMIC DNA]</scope>
    <source>
        <strain evidence="2 3">KCTC 22745</strain>
    </source>
</reference>
<evidence type="ECO:0000259" key="1">
    <source>
        <dbReference type="Pfam" id="PF18962"/>
    </source>
</evidence>